<dbReference type="InterPro" id="IPR023298">
    <property type="entry name" value="ATPase_P-typ_TM_dom_sf"/>
</dbReference>
<keyword evidence="1" id="KW-0472">Membrane</keyword>
<dbReference type="InterPro" id="IPR023214">
    <property type="entry name" value="HAD_sf"/>
</dbReference>
<dbReference type="Gene3D" id="3.40.50.1000">
    <property type="entry name" value="HAD superfamily/HAD-like"/>
    <property type="match status" value="1"/>
</dbReference>
<evidence type="ECO:0000256" key="1">
    <source>
        <dbReference type="SAM" id="Phobius"/>
    </source>
</evidence>
<feature type="transmembrane region" description="Helical" evidence="1">
    <location>
        <begin position="115"/>
        <end position="137"/>
    </location>
</feature>
<sequence>AQIGIAVHGATDAAKSAGDIVLTRDGLSPIYTAIQISRRIFKRLKSYVIYRICITVQVVFFLAALAIFFDLRFKALYIILLALFHDLQIVTIAYDHQIAGHRPETPTVLGLLLQSYSMGILMFAQTMLLVSCGHYFLSDRFADGYFASVDASAAGTEMDKYMETTIFLQISNSSAILIFSARTVGLFFSSMPAWQLALSTALGQVLINIWCLWAPSGLVDKLEPMDVLGIWLYDIAWLLLLDLVKIVAGRLWDKYKPASIDRNPALTARDRNSRRLSNNLRPSYMLAQVGDQKSGVEAQLTQVPLQQRNSLRLSRTYKK</sequence>
<keyword evidence="1" id="KW-0812">Transmembrane</keyword>
<organism evidence="2 3">
    <name type="scientific">Symbiodinium necroappetens</name>
    <dbReference type="NCBI Taxonomy" id="1628268"/>
    <lineage>
        <taxon>Eukaryota</taxon>
        <taxon>Sar</taxon>
        <taxon>Alveolata</taxon>
        <taxon>Dinophyceae</taxon>
        <taxon>Suessiales</taxon>
        <taxon>Symbiodiniaceae</taxon>
        <taxon>Symbiodinium</taxon>
    </lineage>
</organism>
<dbReference type="PANTHER" id="PTHR42861">
    <property type="entry name" value="CALCIUM-TRANSPORTING ATPASE"/>
    <property type="match status" value="1"/>
</dbReference>
<dbReference type="Proteomes" id="UP000601435">
    <property type="component" value="Unassembled WGS sequence"/>
</dbReference>
<dbReference type="GO" id="GO:0016887">
    <property type="term" value="F:ATP hydrolysis activity"/>
    <property type="evidence" value="ECO:0007669"/>
    <property type="project" value="InterPro"/>
</dbReference>
<feature type="transmembrane region" description="Helical" evidence="1">
    <location>
        <begin position="75"/>
        <end position="94"/>
    </location>
</feature>
<keyword evidence="3" id="KW-1185">Reference proteome</keyword>
<dbReference type="OrthoDB" id="116380at2759"/>
<dbReference type="EMBL" id="CAJNJA010099141">
    <property type="protein sequence ID" value="CAE7943293.1"/>
    <property type="molecule type" value="Genomic_DNA"/>
</dbReference>
<dbReference type="AlphaFoldDB" id="A0A813CFP8"/>
<dbReference type="PRINTS" id="PR00120">
    <property type="entry name" value="HATPASE"/>
</dbReference>
<feature type="non-terminal residue" evidence="2">
    <location>
        <position position="1"/>
    </location>
</feature>
<keyword evidence="1" id="KW-1133">Transmembrane helix</keyword>
<comment type="caution">
    <text evidence="2">The sequence shown here is derived from an EMBL/GenBank/DDBJ whole genome shotgun (WGS) entry which is preliminary data.</text>
</comment>
<evidence type="ECO:0000313" key="2">
    <source>
        <dbReference type="EMBL" id="CAE7943293.1"/>
    </source>
</evidence>
<accession>A0A813CFP8</accession>
<gene>
    <name evidence="2" type="primary">AHA7</name>
    <name evidence="2" type="ORF">SNEC2469_LOCUS34998</name>
</gene>
<feature type="transmembrane region" description="Helical" evidence="1">
    <location>
        <begin position="48"/>
        <end position="69"/>
    </location>
</feature>
<protein>
    <submittedName>
        <fullName evidence="2">AHA7 protein</fullName>
    </submittedName>
</protein>
<dbReference type="SUPFAM" id="SSF81665">
    <property type="entry name" value="Calcium ATPase, transmembrane domain M"/>
    <property type="match status" value="1"/>
</dbReference>
<proteinExistence type="predicted"/>
<name>A0A813CFP8_9DINO</name>
<dbReference type="InterPro" id="IPR001757">
    <property type="entry name" value="P_typ_ATPase"/>
</dbReference>
<feature type="transmembrane region" description="Helical" evidence="1">
    <location>
        <begin position="166"/>
        <end position="189"/>
    </location>
</feature>
<evidence type="ECO:0000313" key="3">
    <source>
        <dbReference type="Proteomes" id="UP000601435"/>
    </source>
</evidence>
<dbReference type="Gene3D" id="1.20.1110.10">
    <property type="entry name" value="Calcium-transporting ATPase, transmembrane domain"/>
    <property type="match status" value="1"/>
</dbReference>
<feature type="transmembrane region" description="Helical" evidence="1">
    <location>
        <begin position="228"/>
        <end position="248"/>
    </location>
</feature>
<feature type="transmembrane region" description="Helical" evidence="1">
    <location>
        <begin position="196"/>
        <end position="216"/>
    </location>
</feature>
<dbReference type="GO" id="GO:0005524">
    <property type="term" value="F:ATP binding"/>
    <property type="evidence" value="ECO:0007669"/>
    <property type="project" value="InterPro"/>
</dbReference>
<dbReference type="GO" id="GO:0016020">
    <property type="term" value="C:membrane"/>
    <property type="evidence" value="ECO:0007669"/>
    <property type="project" value="InterPro"/>
</dbReference>
<reference evidence="2" key="1">
    <citation type="submission" date="2021-02" db="EMBL/GenBank/DDBJ databases">
        <authorList>
            <person name="Dougan E. K."/>
            <person name="Rhodes N."/>
            <person name="Thang M."/>
            <person name="Chan C."/>
        </authorList>
    </citation>
    <scope>NUCLEOTIDE SEQUENCE</scope>
</reference>